<keyword evidence="3" id="KW-0808">Transferase</keyword>
<keyword evidence="1" id="KW-0472">Membrane</keyword>
<feature type="transmembrane region" description="Helical" evidence="1">
    <location>
        <begin position="81"/>
        <end position="107"/>
    </location>
</feature>
<dbReference type="InterPro" id="IPR036890">
    <property type="entry name" value="HATPase_C_sf"/>
</dbReference>
<dbReference type="GO" id="GO:0016301">
    <property type="term" value="F:kinase activity"/>
    <property type="evidence" value="ECO:0007669"/>
    <property type="project" value="UniProtKB-KW"/>
</dbReference>
<accession>A0ABZ0IUJ3</accession>
<dbReference type="SUPFAM" id="SSF55874">
    <property type="entry name" value="ATPase domain of HSP90 chaperone/DNA topoisomerase II/histidine kinase"/>
    <property type="match status" value="1"/>
</dbReference>
<reference evidence="3 4" key="1">
    <citation type="journal article" date="2023" name="Microbiol. Resour. Announc.">
        <title>Complete Genome Sequence of Imperialibacter roseus strain P4T.</title>
        <authorList>
            <person name="Tizabi D.R."/>
            <person name="Bachvaroff T."/>
            <person name="Hill R.T."/>
        </authorList>
    </citation>
    <scope>NUCLEOTIDE SEQUENCE [LARGE SCALE GENOMIC DNA]</scope>
    <source>
        <strain evidence="3 4">P4T</strain>
    </source>
</reference>
<evidence type="ECO:0000256" key="1">
    <source>
        <dbReference type="SAM" id="Phobius"/>
    </source>
</evidence>
<organism evidence="3 4">
    <name type="scientific">Imperialibacter roseus</name>
    <dbReference type="NCBI Taxonomy" id="1324217"/>
    <lineage>
        <taxon>Bacteria</taxon>
        <taxon>Pseudomonadati</taxon>
        <taxon>Bacteroidota</taxon>
        <taxon>Cytophagia</taxon>
        <taxon>Cytophagales</taxon>
        <taxon>Flammeovirgaceae</taxon>
        <taxon>Imperialibacter</taxon>
    </lineage>
</organism>
<gene>
    <name evidence="3" type="ORF">RT717_08725</name>
</gene>
<dbReference type="PANTHER" id="PTHR34220">
    <property type="entry name" value="SENSOR HISTIDINE KINASE YPDA"/>
    <property type="match status" value="1"/>
</dbReference>
<evidence type="ECO:0000259" key="2">
    <source>
        <dbReference type="Pfam" id="PF06580"/>
    </source>
</evidence>
<dbReference type="Proteomes" id="UP001302349">
    <property type="component" value="Chromosome"/>
</dbReference>
<feature type="transmembrane region" description="Helical" evidence="1">
    <location>
        <begin position="119"/>
        <end position="139"/>
    </location>
</feature>
<dbReference type="RefSeq" id="WP_317491351.1">
    <property type="nucleotide sequence ID" value="NZ_CP136051.1"/>
</dbReference>
<name>A0ABZ0IUJ3_9BACT</name>
<proteinExistence type="predicted"/>
<keyword evidence="1" id="KW-0812">Transmembrane</keyword>
<dbReference type="EMBL" id="CP136051">
    <property type="protein sequence ID" value="WOK08718.1"/>
    <property type="molecule type" value="Genomic_DNA"/>
</dbReference>
<dbReference type="PANTHER" id="PTHR34220:SF7">
    <property type="entry name" value="SENSOR HISTIDINE KINASE YPDA"/>
    <property type="match status" value="1"/>
</dbReference>
<feature type="transmembrane region" description="Helical" evidence="1">
    <location>
        <begin position="12"/>
        <end position="29"/>
    </location>
</feature>
<sequence length="349" mass="40095">MQITRKTVLRELKEIALLIVAGGLIGGYLSCNSCFEELTSLTAAIFCLNAAFWLFFWKGNQYLSEIIETRISWLEAPGKRLWVGLVVMVVYTLVAASIIYYLFYVAYMGKDLATLLSSGFMYNLVFPVFCTMLIMTFLFGRQFFISWRQTAINFEKLKSEQMASQYEALKSQVNPHFLFNSLNVLTSLVHQDPDTAVKFIKKLSEVYRFVLESRKQELIDLSTELRFVKDYLFLQQIRFGDNLKYDISVPDTYMHKVVPPLSVQMLVENAIKHNEISQDHPLTIAISVHEETLRVSNTLQVKHTREPSSGTGLDNIKDRYEFLSGKKVIVTQENGKFEVTLPLLTLDKV</sequence>
<dbReference type="Gene3D" id="3.30.565.10">
    <property type="entry name" value="Histidine kinase-like ATPase, C-terminal domain"/>
    <property type="match status" value="1"/>
</dbReference>
<dbReference type="InterPro" id="IPR010559">
    <property type="entry name" value="Sig_transdc_His_kin_internal"/>
</dbReference>
<evidence type="ECO:0000313" key="4">
    <source>
        <dbReference type="Proteomes" id="UP001302349"/>
    </source>
</evidence>
<feature type="domain" description="Signal transduction histidine kinase internal region" evidence="2">
    <location>
        <begin position="165"/>
        <end position="243"/>
    </location>
</feature>
<protein>
    <submittedName>
        <fullName evidence="3">Histidine kinase</fullName>
    </submittedName>
</protein>
<keyword evidence="4" id="KW-1185">Reference proteome</keyword>
<evidence type="ECO:0000313" key="3">
    <source>
        <dbReference type="EMBL" id="WOK08718.1"/>
    </source>
</evidence>
<keyword evidence="3" id="KW-0418">Kinase</keyword>
<feature type="transmembrane region" description="Helical" evidence="1">
    <location>
        <begin position="41"/>
        <end position="60"/>
    </location>
</feature>
<dbReference type="InterPro" id="IPR050640">
    <property type="entry name" value="Bact_2-comp_sensor_kinase"/>
</dbReference>
<keyword evidence="1" id="KW-1133">Transmembrane helix</keyword>
<dbReference type="Pfam" id="PF06580">
    <property type="entry name" value="His_kinase"/>
    <property type="match status" value="1"/>
</dbReference>